<dbReference type="SUPFAM" id="SSF52833">
    <property type="entry name" value="Thioredoxin-like"/>
    <property type="match status" value="1"/>
</dbReference>
<evidence type="ECO:0000259" key="7">
    <source>
        <dbReference type="PROSITE" id="PS51352"/>
    </source>
</evidence>
<dbReference type="PROSITE" id="PS51257">
    <property type="entry name" value="PROKAR_LIPOPROTEIN"/>
    <property type="match status" value="1"/>
</dbReference>
<dbReference type="PANTHER" id="PTHR42852">
    <property type="entry name" value="THIOL:DISULFIDE INTERCHANGE PROTEIN DSBE"/>
    <property type="match status" value="1"/>
</dbReference>
<dbReference type="RefSeq" id="WP_045247745.1">
    <property type="nucleotide sequence ID" value="NZ_DAIQHQ010000001.1"/>
</dbReference>
<evidence type="ECO:0000313" key="11">
    <source>
        <dbReference type="Proteomes" id="UP000257479"/>
    </source>
</evidence>
<gene>
    <name evidence="9" type="primary">resA_3</name>
    <name evidence="8" type="ORF">DCP95_10825</name>
    <name evidence="9" type="ORF">RR49_01820</name>
</gene>
<keyword evidence="10" id="KW-1185">Reference proteome</keyword>
<keyword evidence="6" id="KW-0732">Signal</keyword>
<comment type="caution">
    <text evidence="9">The sequence shown here is derived from an EMBL/GenBank/DDBJ whole genome shotgun (WGS) entry which is preliminary data.</text>
</comment>
<dbReference type="InterPro" id="IPR036249">
    <property type="entry name" value="Thioredoxin-like_sf"/>
</dbReference>
<dbReference type="Gene3D" id="3.40.30.10">
    <property type="entry name" value="Glutaredoxin"/>
    <property type="match status" value="1"/>
</dbReference>
<protein>
    <submittedName>
        <fullName evidence="9">Thiol-disulfide oxidoreductase ResA</fullName>
    </submittedName>
    <submittedName>
        <fullName evidence="8">TlpA family protein disulfide reductase</fullName>
    </submittedName>
</protein>
<dbReference type="InterPro" id="IPR013766">
    <property type="entry name" value="Thioredoxin_domain"/>
</dbReference>
<evidence type="ECO:0000256" key="1">
    <source>
        <dbReference type="ARBA" id="ARBA00004196"/>
    </source>
</evidence>
<comment type="subcellular location">
    <subcellularLocation>
        <location evidence="1">Cell envelope</location>
    </subcellularLocation>
</comment>
<evidence type="ECO:0000256" key="3">
    <source>
        <dbReference type="ARBA" id="ARBA00022968"/>
    </source>
</evidence>
<dbReference type="Pfam" id="PF00578">
    <property type="entry name" value="AhpC-TSA"/>
    <property type="match status" value="1"/>
</dbReference>
<reference evidence="8 11" key="2">
    <citation type="journal article" date="2018" name="Nat. Biotechnol.">
        <title>A standardized bacterial taxonomy based on genome phylogeny substantially revises the tree of life.</title>
        <authorList>
            <person name="Parks D.H."/>
            <person name="Chuvochina M."/>
            <person name="Waite D.W."/>
            <person name="Rinke C."/>
            <person name="Skarshewski A."/>
            <person name="Chaumeil P.A."/>
            <person name="Hugenholtz P."/>
        </authorList>
    </citation>
    <scope>NUCLEOTIDE SEQUENCE [LARGE SCALE GENOMIC DNA]</scope>
    <source>
        <strain evidence="8">UBA9152</strain>
    </source>
</reference>
<keyword evidence="5" id="KW-0676">Redox-active center</keyword>
<evidence type="ECO:0000256" key="6">
    <source>
        <dbReference type="SAM" id="SignalP"/>
    </source>
</evidence>
<dbReference type="Proteomes" id="UP000257479">
    <property type="component" value="Unassembled WGS sequence"/>
</dbReference>
<dbReference type="OrthoDB" id="9796554at2"/>
<keyword evidence="2" id="KW-0201">Cytochrome c-type biogenesis</keyword>
<feature type="chain" id="PRO_5033222427" evidence="6">
    <location>
        <begin position="34"/>
        <end position="202"/>
    </location>
</feature>
<dbReference type="InterPro" id="IPR000866">
    <property type="entry name" value="AhpC/TSA"/>
</dbReference>
<dbReference type="InterPro" id="IPR050553">
    <property type="entry name" value="Thioredoxin_ResA/DsbE_sf"/>
</dbReference>
<evidence type="ECO:0000256" key="5">
    <source>
        <dbReference type="ARBA" id="ARBA00023284"/>
    </source>
</evidence>
<dbReference type="EMBL" id="DMNG01000184">
    <property type="protein sequence ID" value="HAN25048.1"/>
    <property type="molecule type" value="Genomic_DNA"/>
</dbReference>
<dbReference type="AlphaFoldDB" id="A0A0F0LTS9"/>
<dbReference type="EMBL" id="JYIY01000075">
    <property type="protein sequence ID" value="KJL36144.1"/>
    <property type="molecule type" value="Genomic_DNA"/>
</dbReference>
<accession>A0A0F0LTS9</accession>
<name>A0A0F0LTS9_9MICO</name>
<dbReference type="GO" id="GO:0016491">
    <property type="term" value="F:oxidoreductase activity"/>
    <property type="evidence" value="ECO:0007669"/>
    <property type="project" value="InterPro"/>
</dbReference>
<feature type="signal peptide" evidence="6">
    <location>
        <begin position="1"/>
        <end position="33"/>
    </location>
</feature>
<feature type="domain" description="Thioredoxin" evidence="7">
    <location>
        <begin position="56"/>
        <end position="200"/>
    </location>
</feature>
<proteinExistence type="predicted"/>
<keyword evidence="3" id="KW-0812">Transmembrane</keyword>
<keyword evidence="3" id="KW-0735">Signal-anchor</keyword>
<dbReference type="GO" id="GO:0030313">
    <property type="term" value="C:cell envelope"/>
    <property type="evidence" value="ECO:0007669"/>
    <property type="project" value="UniProtKB-SubCell"/>
</dbReference>
<evidence type="ECO:0000256" key="4">
    <source>
        <dbReference type="ARBA" id="ARBA00023157"/>
    </source>
</evidence>
<dbReference type="PANTHER" id="PTHR42852:SF6">
    <property type="entry name" value="THIOL:DISULFIDE INTERCHANGE PROTEIN DSBE"/>
    <property type="match status" value="1"/>
</dbReference>
<dbReference type="STRING" id="400772.RR49_01820"/>
<evidence type="ECO:0000313" key="9">
    <source>
        <dbReference type="EMBL" id="KJL36144.1"/>
    </source>
</evidence>
<sequence>MTRPNRRGIRVIAAAVVAAAALVLAGCSNDSLAAQYRAGDNKGFISGDFQVQEIPADQRGDAVTFSGTTDQGTDVTSSQYLGKVVVVNFWYAACGPCRAEAPVLEKAFTDVKGQDVEFLGVNIYDQAETSRSFAQTYGVSYPSVIAINNGDIKMSFAKYVPLSAVPVTVVLDKQGRVSSRIVSQLSDASILTSLITTAGQTS</sequence>
<evidence type="ECO:0000313" key="8">
    <source>
        <dbReference type="EMBL" id="HAN25048.1"/>
    </source>
</evidence>
<dbReference type="Proteomes" id="UP000033451">
    <property type="component" value="Unassembled WGS sequence"/>
</dbReference>
<dbReference type="PATRIC" id="fig|400772.4.peg.1840"/>
<keyword evidence="4" id="KW-1015">Disulfide bond</keyword>
<evidence type="ECO:0000313" key="10">
    <source>
        <dbReference type="Proteomes" id="UP000033451"/>
    </source>
</evidence>
<reference evidence="9 10" key="1">
    <citation type="submission" date="2015-02" db="EMBL/GenBank/DDBJ databases">
        <title>Draft genome sequences of ten Microbacterium spp. with emphasis on heavy metal contaminated environments.</title>
        <authorList>
            <person name="Corretto E."/>
        </authorList>
    </citation>
    <scope>NUCLEOTIDE SEQUENCE [LARGE SCALE GENOMIC DNA]</scope>
    <source>
        <strain evidence="9 10">DSM 18659</strain>
    </source>
</reference>
<dbReference type="GO" id="GO:0017004">
    <property type="term" value="P:cytochrome complex assembly"/>
    <property type="evidence" value="ECO:0007669"/>
    <property type="project" value="UniProtKB-KW"/>
</dbReference>
<evidence type="ECO:0000256" key="2">
    <source>
        <dbReference type="ARBA" id="ARBA00022748"/>
    </source>
</evidence>
<dbReference type="PROSITE" id="PS51352">
    <property type="entry name" value="THIOREDOXIN_2"/>
    <property type="match status" value="1"/>
</dbReference>
<organism evidence="9 10">
    <name type="scientific">Microbacterium ginsengisoli</name>
    <dbReference type="NCBI Taxonomy" id="400772"/>
    <lineage>
        <taxon>Bacteria</taxon>
        <taxon>Bacillati</taxon>
        <taxon>Actinomycetota</taxon>
        <taxon>Actinomycetes</taxon>
        <taxon>Micrococcales</taxon>
        <taxon>Microbacteriaceae</taxon>
        <taxon>Microbacterium</taxon>
    </lineage>
</organism>
<dbReference type="CDD" id="cd02966">
    <property type="entry name" value="TlpA_like_family"/>
    <property type="match status" value="1"/>
</dbReference>
<dbReference type="GO" id="GO:0016209">
    <property type="term" value="F:antioxidant activity"/>
    <property type="evidence" value="ECO:0007669"/>
    <property type="project" value="InterPro"/>
</dbReference>